<dbReference type="SUPFAM" id="SSF46689">
    <property type="entry name" value="Homeodomain-like"/>
    <property type="match status" value="1"/>
</dbReference>
<dbReference type="EMBL" id="CP159253">
    <property type="protein sequence ID" value="XCG50800.1"/>
    <property type="molecule type" value="Genomic_DNA"/>
</dbReference>
<name>A0AAU8CWW5_9HYPH</name>
<dbReference type="InterPro" id="IPR036271">
    <property type="entry name" value="Tet_transcr_reg_TetR-rel_C_sf"/>
</dbReference>
<dbReference type="Gene3D" id="1.10.10.60">
    <property type="entry name" value="Homeodomain-like"/>
    <property type="match status" value="1"/>
</dbReference>
<dbReference type="InterPro" id="IPR011075">
    <property type="entry name" value="TetR_C"/>
</dbReference>
<gene>
    <name evidence="6" type="ORF">ABVK50_10110</name>
</gene>
<dbReference type="AlphaFoldDB" id="A0AAU8CWW5"/>
<dbReference type="GO" id="GO:0003677">
    <property type="term" value="F:DNA binding"/>
    <property type="evidence" value="ECO:0007669"/>
    <property type="project" value="UniProtKB-UniRule"/>
</dbReference>
<sequence>MVMTESIPTSSKGRPRGFDRAAALRQAMRLFWAKGYDGASLADLTAAMGINPPSLYAAFGSKEALFREATDLYSEEEGVEIWRSLHQSATARQAVEGFLRESAAAFSRAGDPPGCLIVLGALNANGNNAAICEDLRQRREANVAELRTRLEAAVREGELPAGIDCEAIAVFYVTVQQGMSIQARDGASHARLLAAADGAIAAWDALTVGAPARNDA</sequence>
<dbReference type="InterPro" id="IPR001647">
    <property type="entry name" value="HTH_TetR"/>
</dbReference>
<dbReference type="Pfam" id="PF16925">
    <property type="entry name" value="TetR_C_13"/>
    <property type="match status" value="1"/>
</dbReference>
<dbReference type="RefSeq" id="WP_353641693.1">
    <property type="nucleotide sequence ID" value="NZ_CP159253.1"/>
</dbReference>
<dbReference type="PROSITE" id="PS50977">
    <property type="entry name" value="HTH_TETR_2"/>
    <property type="match status" value="1"/>
</dbReference>
<evidence type="ECO:0000256" key="4">
    <source>
        <dbReference type="PROSITE-ProRule" id="PRU00335"/>
    </source>
</evidence>
<dbReference type="InterPro" id="IPR023772">
    <property type="entry name" value="DNA-bd_HTH_TetR-type_CS"/>
</dbReference>
<dbReference type="PROSITE" id="PS01081">
    <property type="entry name" value="HTH_TETR_1"/>
    <property type="match status" value="1"/>
</dbReference>
<dbReference type="InterPro" id="IPR009057">
    <property type="entry name" value="Homeodomain-like_sf"/>
</dbReference>
<reference evidence="6" key="1">
    <citation type="submission" date="2024-06" db="EMBL/GenBank/DDBJ databases">
        <title>Mesorhizobium karijinii sp. nov., a symbiont of the iconic Swainsona formosa from arid Australia.</title>
        <authorList>
            <person name="Hill Y.J."/>
            <person name="Watkin E.L.J."/>
            <person name="O'Hara G.W."/>
            <person name="Terpolilli J."/>
            <person name="Tye M.L."/>
            <person name="Kohlmeier M.G."/>
        </authorList>
    </citation>
    <scope>NUCLEOTIDE SEQUENCE</scope>
    <source>
        <strain evidence="6">WSM2240</strain>
    </source>
</reference>
<dbReference type="Gene3D" id="1.10.357.10">
    <property type="entry name" value="Tetracycline Repressor, domain 2"/>
    <property type="match status" value="1"/>
</dbReference>
<dbReference type="PANTHER" id="PTHR47506:SF1">
    <property type="entry name" value="HTH-TYPE TRANSCRIPTIONAL REGULATOR YJDC"/>
    <property type="match status" value="1"/>
</dbReference>
<proteinExistence type="predicted"/>
<keyword evidence="2 4" id="KW-0238">DNA-binding</keyword>
<dbReference type="SUPFAM" id="SSF48498">
    <property type="entry name" value="Tetracyclin repressor-like, C-terminal domain"/>
    <property type="match status" value="1"/>
</dbReference>
<dbReference type="PRINTS" id="PR00455">
    <property type="entry name" value="HTHTETR"/>
</dbReference>
<evidence type="ECO:0000256" key="1">
    <source>
        <dbReference type="ARBA" id="ARBA00023015"/>
    </source>
</evidence>
<feature type="domain" description="HTH tetR-type" evidence="5">
    <location>
        <begin position="17"/>
        <end position="77"/>
    </location>
</feature>
<feature type="DNA-binding region" description="H-T-H motif" evidence="4">
    <location>
        <begin position="40"/>
        <end position="59"/>
    </location>
</feature>
<keyword evidence="3" id="KW-0804">Transcription</keyword>
<dbReference type="PANTHER" id="PTHR47506">
    <property type="entry name" value="TRANSCRIPTIONAL REGULATORY PROTEIN"/>
    <property type="match status" value="1"/>
</dbReference>
<dbReference type="Pfam" id="PF00440">
    <property type="entry name" value="TetR_N"/>
    <property type="match status" value="1"/>
</dbReference>
<evidence type="ECO:0000256" key="2">
    <source>
        <dbReference type="ARBA" id="ARBA00023125"/>
    </source>
</evidence>
<organism evidence="6">
    <name type="scientific">Mesorhizobium sp. WSM2240</name>
    <dbReference type="NCBI Taxonomy" id="3228851"/>
    <lineage>
        <taxon>Bacteria</taxon>
        <taxon>Pseudomonadati</taxon>
        <taxon>Pseudomonadota</taxon>
        <taxon>Alphaproteobacteria</taxon>
        <taxon>Hyphomicrobiales</taxon>
        <taxon>Phyllobacteriaceae</taxon>
        <taxon>Mesorhizobium</taxon>
    </lineage>
</organism>
<keyword evidence="1" id="KW-0805">Transcription regulation</keyword>
<evidence type="ECO:0000259" key="5">
    <source>
        <dbReference type="PROSITE" id="PS50977"/>
    </source>
</evidence>
<accession>A0AAU8CWW5</accession>
<evidence type="ECO:0000256" key="3">
    <source>
        <dbReference type="ARBA" id="ARBA00023163"/>
    </source>
</evidence>
<evidence type="ECO:0000313" key="6">
    <source>
        <dbReference type="EMBL" id="XCG50800.1"/>
    </source>
</evidence>
<protein>
    <submittedName>
        <fullName evidence="6">TetR/AcrR family transcriptional regulator</fullName>
    </submittedName>
</protein>